<dbReference type="GeneID" id="19200105"/>
<keyword evidence="1" id="KW-1133">Transmembrane helix</keyword>
<dbReference type="OMA" id="RTAINCR"/>
<keyword evidence="1" id="KW-0812">Transmembrane</keyword>
<gene>
    <name evidence="2" type="ORF">CONPUDRAFT_128188</name>
</gene>
<comment type="caution">
    <text evidence="2">The sequence shown here is derived from an EMBL/GenBank/DDBJ whole genome shotgun (WGS) entry which is preliminary data.</text>
</comment>
<protein>
    <recommendedName>
        <fullName evidence="4">Transmembrane protein</fullName>
    </recommendedName>
</protein>
<dbReference type="RefSeq" id="XP_007771537.1">
    <property type="nucleotide sequence ID" value="XM_007773347.1"/>
</dbReference>
<dbReference type="Proteomes" id="UP000053558">
    <property type="component" value="Unassembled WGS sequence"/>
</dbReference>
<organism evidence="2 3">
    <name type="scientific">Coniophora puteana (strain RWD-64-598)</name>
    <name type="common">Brown rot fungus</name>
    <dbReference type="NCBI Taxonomy" id="741705"/>
    <lineage>
        <taxon>Eukaryota</taxon>
        <taxon>Fungi</taxon>
        <taxon>Dikarya</taxon>
        <taxon>Basidiomycota</taxon>
        <taxon>Agaricomycotina</taxon>
        <taxon>Agaricomycetes</taxon>
        <taxon>Agaricomycetidae</taxon>
        <taxon>Boletales</taxon>
        <taxon>Coniophorineae</taxon>
        <taxon>Coniophoraceae</taxon>
        <taxon>Coniophora</taxon>
    </lineage>
</organism>
<accession>A0A5M3MH09</accession>
<feature type="transmembrane region" description="Helical" evidence="1">
    <location>
        <begin position="20"/>
        <end position="41"/>
    </location>
</feature>
<feature type="transmembrane region" description="Helical" evidence="1">
    <location>
        <begin position="158"/>
        <end position="179"/>
    </location>
</feature>
<feature type="transmembrane region" description="Helical" evidence="1">
    <location>
        <begin position="204"/>
        <end position="222"/>
    </location>
</feature>
<evidence type="ECO:0000313" key="3">
    <source>
        <dbReference type="Proteomes" id="UP000053558"/>
    </source>
</evidence>
<dbReference type="EMBL" id="JH711582">
    <property type="protein sequence ID" value="EIW78518.1"/>
    <property type="molecule type" value="Genomic_DNA"/>
</dbReference>
<evidence type="ECO:0000256" key="1">
    <source>
        <dbReference type="SAM" id="Phobius"/>
    </source>
</evidence>
<keyword evidence="3" id="KW-1185">Reference proteome</keyword>
<dbReference type="KEGG" id="cput:CONPUDRAFT_128188"/>
<dbReference type="AlphaFoldDB" id="A0A5M3MH09"/>
<feature type="transmembrane region" description="Helical" evidence="1">
    <location>
        <begin position="117"/>
        <end position="138"/>
    </location>
</feature>
<reference evidence="3" key="1">
    <citation type="journal article" date="2012" name="Science">
        <title>The Paleozoic origin of enzymatic lignin decomposition reconstructed from 31 fungal genomes.</title>
        <authorList>
            <person name="Floudas D."/>
            <person name="Binder M."/>
            <person name="Riley R."/>
            <person name="Barry K."/>
            <person name="Blanchette R.A."/>
            <person name="Henrissat B."/>
            <person name="Martinez A.T."/>
            <person name="Otillar R."/>
            <person name="Spatafora J.W."/>
            <person name="Yadav J.S."/>
            <person name="Aerts A."/>
            <person name="Benoit I."/>
            <person name="Boyd A."/>
            <person name="Carlson A."/>
            <person name="Copeland A."/>
            <person name="Coutinho P.M."/>
            <person name="de Vries R.P."/>
            <person name="Ferreira P."/>
            <person name="Findley K."/>
            <person name="Foster B."/>
            <person name="Gaskell J."/>
            <person name="Glotzer D."/>
            <person name="Gorecki P."/>
            <person name="Heitman J."/>
            <person name="Hesse C."/>
            <person name="Hori C."/>
            <person name="Igarashi K."/>
            <person name="Jurgens J.A."/>
            <person name="Kallen N."/>
            <person name="Kersten P."/>
            <person name="Kohler A."/>
            <person name="Kuees U."/>
            <person name="Kumar T.K.A."/>
            <person name="Kuo A."/>
            <person name="LaButti K."/>
            <person name="Larrondo L.F."/>
            <person name="Lindquist E."/>
            <person name="Ling A."/>
            <person name="Lombard V."/>
            <person name="Lucas S."/>
            <person name="Lundell T."/>
            <person name="Martin R."/>
            <person name="McLaughlin D.J."/>
            <person name="Morgenstern I."/>
            <person name="Morin E."/>
            <person name="Murat C."/>
            <person name="Nagy L.G."/>
            <person name="Nolan M."/>
            <person name="Ohm R.A."/>
            <person name="Patyshakuliyeva A."/>
            <person name="Rokas A."/>
            <person name="Ruiz-Duenas F.J."/>
            <person name="Sabat G."/>
            <person name="Salamov A."/>
            <person name="Samejima M."/>
            <person name="Schmutz J."/>
            <person name="Slot J.C."/>
            <person name="St John F."/>
            <person name="Stenlid J."/>
            <person name="Sun H."/>
            <person name="Sun S."/>
            <person name="Syed K."/>
            <person name="Tsang A."/>
            <person name="Wiebenga A."/>
            <person name="Young D."/>
            <person name="Pisabarro A."/>
            <person name="Eastwood D.C."/>
            <person name="Martin F."/>
            <person name="Cullen D."/>
            <person name="Grigoriev I.V."/>
            <person name="Hibbett D.S."/>
        </authorList>
    </citation>
    <scope>NUCLEOTIDE SEQUENCE [LARGE SCALE GENOMIC DNA]</scope>
    <source>
        <strain evidence="3">RWD-64-598 SS2</strain>
    </source>
</reference>
<dbReference type="OrthoDB" id="3197626at2759"/>
<name>A0A5M3MH09_CONPW</name>
<feature type="transmembrane region" description="Helical" evidence="1">
    <location>
        <begin position="53"/>
        <end position="73"/>
    </location>
</feature>
<keyword evidence="1" id="KW-0472">Membrane</keyword>
<evidence type="ECO:0000313" key="2">
    <source>
        <dbReference type="EMBL" id="EIW78518.1"/>
    </source>
</evidence>
<sequence>MPDWSSQEELFRDTQVFVKLQHALLGLYAWEFLFSLDFEWALLTRKTKFKWPLMFYFVNRYVLLFALIGLAIALDTRTAINCRVLYAYIQFMGGAATGLSSVILSMHTIAIWSRNRWIVTLLALIIIGHWVVIFRGVILTANHTPGDGCQIVKEKTVILAAVFIYATCFDLIVFFLSGYKVVQLVRRKGNIGPQCLTKMMFDDGLAYFFCAFVVNVIAVVFMELNWNPIMGVIFNVPATVVSTIVASRVVRCLSDFSLEPEVIPAPSRLSSNLVFRTIDMPGMASRSGSTKVGQRSRPTSVHVEMETFSRMDSAEVDQHSDTGLSLIGVAVSTDAQNLEMSDA</sequence>
<proteinExistence type="predicted"/>
<evidence type="ECO:0008006" key="4">
    <source>
        <dbReference type="Google" id="ProtNLM"/>
    </source>
</evidence>
<feature type="transmembrane region" description="Helical" evidence="1">
    <location>
        <begin position="85"/>
        <end position="105"/>
    </location>
</feature>